<dbReference type="Pfam" id="PF02563">
    <property type="entry name" value="Poly_export"/>
    <property type="match status" value="1"/>
</dbReference>
<dbReference type="Gene3D" id="3.10.560.10">
    <property type="entry name" value="Outer membrane lipoprotein wza domain like"/>
    <property type="match status" value="1"/>
</dbReference>
<reference evidence="5 6" key="1">
    <citation type="submission" date="2020-08" db="EMBL/GenBank/DDBJ databases">
        <title>Putative novel bacterial strains isolated from necrotic wheat leaf tissues caused by Xanthomonas translucens.</title>
        <authorList>
            <person name="Tambong J.T."/>
        </authorList>
    </citation>
    <scope>NUCLEOTIDE SEQUENCE [LARGE SCALE GENOMIC DNA]</scope>
    <source>
        <strain evidence="6">DOAB 1063</strain>
    </source>
</reference>
<feature type="domain" description="Polysaccharide export protein N-terminal" evidence="3">
    <location>
        <begin position="44"/>
        <end position="119"/>
    </location>
</feature>
<name>A0ABR7ALF1_9SPHN</name>
<evidence type="ECO:0000256" key="2">
    <source>
        <dbReference type="SAM" id="SignalP"/>
    </source>
</evidence>
<organism evidence="5 6">
    <name type="scientific">Sphingomonas albertensis</name>
    <dbReference type="NCBI Taxonomy" id="2762591"/>
    <lineage>
        <taxon>Bacteria</taxon>
        <taxon>Pseudomonadati</taxon>
        <taxon>Pseudomonadota</taxon>
        <taxon>Alphaproteobacteria</taxon>
        <taxon>Sphingomonadales</taxon>
        <taxon>Sphingomonadaceae</taxon>
        <taxon>Sphingomonas</taxon>
    </lineage>
</organism>
<dbReference type="PANTHER" id="PTHR33619">
    <property type="entry name" value="POLYSACCHARIDE EXPORT PROTEIN GFCE-RELATED"/>
    <property type="match status" value="1"/>
</dbReference>
<dbReference type="PANTHER" id="PTHR33619:SF3">
    <property type="entry name" value="POLYSACCHARIDE EXPORT PROTEIN GFCE-RELATED"/>
    <property type="match status" value="1"/>
</dbReference>
<keyword evidence="6" id="KW-1185">Reference proteome</keyword>
<sequence>MKAGCFLLLSSMSLSACVSSENWKKLPAGPAAYNTIPATIPVDARPEYRINPQDKLTITVFREPDMSVEEAPVETGGTLVLPLIGRIRAAGQTTAALANSIQSQLAARYLVDPRVSVIVAESRAQSVTVDGAVGIPGVYGLQGDTTLLQSIALARGVTRTATFDKVAVFRTINGQRQGALFNISDIRNGDAEDPVLQSGDYVVVGNSAIKAVGYDLLSLAPAAALFIPLVN</sequence>
<protein>
    <submittedName>
        <fullName evidence="5">Polysaccharide export protein</fullName>
    </submittedName>
</protein>
<dbReference type="Pfam" id="PF10531">
    <property type="entry name" value="SLBB"/>
    <property type="match status" value="1"/>
</dbReference>
<proteinExistence type="predicted"/>
<gene>
    <name evidence="5" type="ORF">H8S47_06200</name>
</gene>
<evidence type="ECO:0000313" key="5">
    <source>
        <dbReference type="EMBL" id="MBC3941278.1"/>
    </source>
</evidence>
<accession>A0ABR7ALF1</accession>
<feature type="domain" description="Soluble ligand binding" evidence="4">
    <location>
        <begin position="127"/>
        <end position="175"/>
    </location>
</feature>
<dbReference type="InterPro" id="IPR019554">
    <property type="entry name" value="Soluble_ligand-bd"/>
</dbReference>
<dbReference type="Proteomes" id="UP000597613">
    <property type="component" value="Unassembled WGS sequence"/>
</dbReference>
<evidence type="ECO:0000259" key="3">
    <source>
        <dbReference type="Pfam" id="PF02563"/>
    </source>
</evidence>
<keyword evidence="1 2" id="KW-0732">Signal</keyword>
<evidence type="ECO:0000313" key="6">
    <source>
        <dbReference type="Proteomes" id="UP000597613"/>
    </source>
</evidence>
<evidence type="ECO:0000259" key="4">
    <source>
        <dbReference type="Pfam" id="PF10531"/>
    </source>
</evidence>
<dbReference type="InterPro" id="IPR003715">
    <property type="entry name" value="Poly_export_N"/>
</dbReference>
<comment type="caution">
    <text evidence="5">The sequence shown here is derived from an EMBL/GenBank/DDBJ whole genome shotgun (WGS) entry which is preliminary data.</text>
</comment>
<feature type="signal peptide" evidence="2">
    <location>
        <begin position="1"/>
        <end position="16"/>
    </location>
</feature>
<dbReference type="PROSITE" id="PS51257">
    <property type="entry name" value="PROKAR_LIPOPROTEIN"/>
    <property type="match status" value="1"/>
</dbReference>
<evidence type="ECO:0000256" key="1">
    <source>
        <dbReference type="ARBA" id="ARBA00022729"/>
    </source>
</evidence>
<dbReference type="Gene3D" id="3.30.1950.10">
    <property type="entry name" value="wza like domain"/>
    <property type="match status" value="1"/>
</dbReference>
<dbReference type="RefSeq" id="WP_128455975.1">
    <property type="nucleotide sequence ID" value="NZ_JACONT010000009.1"/>
</dbReference>
<dbReference type="EMBL" id="JACONT010000009">
    <property type="protein sequence ID" value="MBC3941278.1"/>
    <property type="molecule type" value="Genomic_DNA"/>
</dbReference>
<feature type="chain" id="PRO_5047366009" evidence="2">
    <location>
        <begin position="17"/>
        <end position="231"/>
    </location>
</feature>
<dbReference type="InterPro" id="IPR049712">
    <property type="entry name" value="Poly_export"/>
</dbReference>